<evidence type="ECO:0000313" key="6">
    <source>
        <dbReference type="Proteomes" id="UP000326759"/>
    </source>
</evidence>
<dbReference type="GO" id="GO:0016020">
    <property type="term" value="C:membrane"/>
    <property type="evidence" value="ECO:0007669"/>
    <property type="project" value="UniProtKB-SubCell"/>
</dbReference>
<dbReference type="EMBL" id="SEYY01022772">
    <property type="protein sequence ID" value="KAB7495303.1"/>
    <property type="molecule type" value="Genomic_DNA"/>
</dbReference>
<keyword evidence="3" id="KW-1133">Transmembrane helix</keyword>
<dbReference type="OrthoDB" id="6380284at2759"/>
<comment type="caution">
    <text evidence="5">The sequence shown here is derived from an EMBL/GenBank/DDBJ whole genome shotgun (WGS) entry which is preliminary data.</text>
</comment>
<evidence type="ECO:0000256" key="4">
    <source>
        <dbReference type="ARBA" id="ARBA00023136"/>
    </source>
</evidence>
<dbReference type="InterPro" id="IPR050382">
    <property type="entry name" value="MFS_Na/Anion_cotransporter"/>
</dbReference>
<evidence type="ECO:0000256" key="1">
    <source>
        <dbReference type="ARBA" id="ARBA00004141"/>
    </source>
</evidence>
<keyword evidence="6" id="KW-1185">Reference proteome</keyword>
<dbReference type="GO" id="GO:0006820">
    <property type="term" value="P:monoatomic anion transport"/>
    <property type="evidence" value="ECO:0007669"/>
    <property type="project" value="TreeGrafter"/>
</dbReference>
<reference evidence="5 6" key="1">
    <citation type="journal article" date="2019" name="PLoS Biol.">
        <title>Sex chromosomes control vertical transmission of feminizing Wolbachia symbionts in an isopod.</title>
        <authorList>
            <person name="Becking T."/>
            <person name="Chebbi M.A."/>
            <person name="Giraud I."/>
            <person name="Moumen B."/>
            <person name="Laverre T."/>
            <person name="Caubet Y."/>
            <person name="Peccoud J."/>
            <person name="Gilbert C."/>
            <person name="Cordaux R."/>
        </authorList>
    </citation>
    <scope>NUCLEOTIDE SEQUENCE [LARGE SCALE GENOMIC DNA]</scope>
    <source>
        <strain evidence="5">ANa2</strain>
        <tissue evidence="5">Whole body excluding digestive tract and cuticle</tissue>
    </source>
</reference>
<gene>
    <name evidence="5" type="ORF">Anas_06981</name>
</gene>
<protein>
    <submittedName>
        <fullName evidence="5">Uncharacterized protein</fullName>
    </submittedName>
</protein>
<dbReference type="PANTHER" id="PTHR11662:SF399">
    <property type="entry name" value="FI19708P1-RELATED"/>
    <property type="match status" value="1"/>
</dbReference>
<organism evidence="5 6">
    <name type="scientific">Armadillidium nasatum</name>
    <dbReference type="NCBI Taxonomy" id="96803"/>
    <lineage>
        <taxon>Eukaryota</taxon>
        <taxon>Metazoa</taxon>
        <taxon>Ecdysozoa</taxon>
        <taxon>Arthropoda</taxon>
        <taxon>Crustacea</taxon>
        <taxon>Multicrustacea</taxon>
        <taxon>Malacostraca</taxon>
        <taxon>Eumalacostraca</taxon>
        <taxon>Peracarida</taxon>
        <taxon>Isopoda</taxon>
        <taxon>Oniscidea</taxon>
        <taxon>Crinocheta</taxon>
        <taxon>Armadillidiidae</taxon>
        <taxon>Armadillidium</taxon>
    </lineage>
</organism>
<keyword evidence="4" id="KW-0472">Membrane</keyword>
<dbReference type="SUPFAM" id="SSF103473">
    <property type="entry name" value="MFS general substrate transporter"/>
    <property type="match status" value="1"/>
</dbReference>
<dbReference type="PANTHER" id="PTHR11662">
    <property type="entry name" value="SOLUTE CARRIER FAMILY 17"/>
    <property type="match status" value="1"/>
</dbReference>
<evidence type="ECO:0000256" key="2">
    <source>
        <dbReference type="ARBA" id="ARBA00022692"/>
    </source>
</evidence>
<accession>A0A5N5SMP2</accession>
<dbReference type="Proteomes" id="UP000326759">
    <property type="component" value="Unassembled WGS sequence"/>
</dbReference>
<dbReference type="InterPro" id="IPR036259">
    <property type="entry name" value="MFS_trans_sf"/>
</dbReference>
<dbReference type="GO" id="GO:0022857">
    <property type="term" value="F:transmembrane transporter activity"/>
    <property type="evidence" value="ECO:0007669"/>
    <property type="project" value="TreeGrafter"/>
</dbReference>
<comment type="subcellular location">
    <subcellularLocation>
        <location evidence="1">Membrane</location>
        <topology evidence="1">Multi-pass membrane protein</topology>
    </subcellularLocation>
</comment>
<evidence type="ECO:0000313" key="5">
    <source>
        <dbReference type="EMBL" id="KAB7495303.1"/>
    </source>
</evidence>
<keyword evidence="2" id="KW-0812">Transmembrane</keyword>
<sequence length="81" mass="9322">MYLRGKENILYQNEKDAKEQVKLFVKNQKVPYKSMAKSMPLWANIVAHCGNMGGITIFQTQLPIYMDSILGVKIKKDCKNK</sequence>
<proteinExistence type="predicted"/>
<dbReference type="AlphaFoldDB" id="A0A5N5SMP2"/>
<name>A0A5N5SMP2_9CRUS</name>
<evidence type="ECO:0000256" key="3">
    <source>
        <dbReference type="ARBA" id="ARBA00022989"/>
    </source>
</evidence>